<sequence length="26" mass="3160">MSQWRRPTWLELGGKKEISYPRVKRG</sequence>
<accession>A0A218UH79</accession>
<organism evidence="1 2">
    <name type="scientific">Lonchura striata</name>
    <name type="common">white-rumped munia</name>
    <dbReference type="NCBI Taxonomy" id="40157"/>
    <lineage>
        <taxon>Eukaryota</taxon>
        <taxon>Metazoa</taxon>
        <taxon>Chordata</taxon>
        <taxon>Craniata</taxon>
        <taxon>Vertebrata</taxon>
        <taxon>Euteleostomi</taxon>
        <taxon>Archelosauria</taxon>
        <taxon>Archosauria</taxon>
        <taxon>Dinosauria</taxon>
        <taxon>Saurischia</taxon>
        <taxon>Theropoda</taxon>
        <taxon>Coelurosauria</taxon>
        <taxon>Aves</taxon>
        <taxon>Neognathae</taxon>
        <taxon>Neoaves</taxon>
        <taxon>Telluraves</taxon>
        <taxon>Australaves</taxon>
        <taxon>Passeriformes</taxon>
        <taxon>Passeroidea</taxon>
        <taxon>Estrildidae</taxon>
        <taxon>Estrildinae</taxon>
        <taxon>Lonchura</taxon>
    </lineage>
</organism>
<dbReference type="EMBL" id="MUZQ01000311">
    <property type="protein sequence ID" value="OWK52958.1"/>
    <property type="molecule type" value="Genomic_DNA"/>
</dbReference>
<evidence type="ECO:0000313" key="1">
    <source>
        <dbReference type="EMBL" id="OWK52958.1"/>
    </source>
</evidence>
<keyword evidence="2" id="KW-1185">Reference proteome</keyword>
<comment type="caution">
    <text evidence="1">The sequence shown here is derived from an EMBL/GenBank/DDBJ whole genome shotgun (WGS) entry which is preliminary data.</text>
</comment>
<proteinExistence type="predicted"/>
<dbReference type="AlphaFoldDB" id="A0A218UH79"/>
<protein>
    <submittedName>
        <fullName evidence="1">Uncharacterized protein</fullName>
    </submittedName>
</protein>
<gene>
    <name evidence="1" type="ORF">RLOC_00005858</name>
</gene>
<evidence type="ECO:0000313" key="2">
    <source>
        <dbReference type="Proteomes" id="UP000197619"/>
    </source>
</evidence>
<dbReference type="Proteomes" id="UP000197619">
    <property type="component" value="Unassembled WGS sequence"/>
</dbReference>
<name>A0A218UH79_9PASE</name>
<feature type="non-terminal residue" evidence="1">
    <location>
        <position position="26"/>
    </location>
</feature>
<reference evidence="1 2" key="1">
    <citation type="submission" date="2017-05" db="EMBL/GenBank/DDBJ databases">
        <title>Genome of assembly of the Bengalese finch, Lonchura striata domestica.</title>
        <authorList>
            <person name="Colquitt B.M."/>
            <person name="Brainard M.S."/>
        </authorList>
    </citation>
    <scope>NUCLEOTIDE SEQUENCE [LARGE SCALE GENOMIC DNA]</scope>
    <source>
        <strain evidence="1">White83orange57</strain>
    </source>
</reference>